<dbReference type="EMBL" id="CACRZD030000014">
    <property type="protein sequence ID" value="CAA6671097.1"/>
    <property type="molecule type" value="Genomic_DNA"/>
</dbReference>
<keyword evidence="2" id="KW-1185">Reference proteome</keyword>
<dbReference type="AlphaFoldDB" id="A0A7I8JLN7"/>
<proteinExistence type="predicted"/>
<protein>
    <submittedName>
        <fullName evidence="1">Uncharacterized protein</fullName>
    </submittedName>
</protein>
<organism evidence="1">
    <name type="scientific">Spirodela intermedia</name>
    <name type="common">Intermediate duckweed</name>
    <dbReference type="NCBI Taxonomy" id="51605"/>
    <lineage>
        <taxon>Eukaryota</taxon>
        <taxon>Viridiplantae</taxon>
        <taxon>Streptophyta</taxon>
        <taxon>Embryophyta</taxon>
        <taxon>Tracheophyta</taxon>
        <taxon>Spermatophyta</taxon>
        <taxon>Magnoliopsida</taxon>
        <taxon>Liliopsida</taxon>
        <taxon>Araceae</taxon>
        <taxon>Lemnoideae</taxon>
        <taxon>Spirodela</taxon>
    </lineage>
</organism>
<evidence type="ECO:0000313" key="1">
    <source>
        <dbReference type="EMBL" id="CAA2631854.1"/>
    </source>
</evidence>
<reference evidence="1 2" key="1">
    <citation type="submission" date="2019-12" db="EMBL/GenBank/DDBJ databases">
        <authorList>
            <person name="Scholz U."/>
            <person name="Mascher M."/>
            <person name="Fiebig A."/>
        </authorList>
    </citation>
    <scope>NUCLEOTIDE SEQUENCE</scope>
</reference>
<evidence type="ECO:0000313" key="2">
    <source>
        <dbReference type="Proteomes" id="UP001189122"/>
    </source>
</evidence>
<dbReference type="Proteomes" id="UP001189122">
    <property type="component" value="Unassembled WGS sequence"/>
</dbReference>
<sequence length="36" mass="4012">MRSHSLIQPAPCQLHISQSSRFPSPCSLDKFLSSQP</sequence>
<gene>
    <name evidence="1" type="ORF">SI7747_14017502</name>
</gene>
<name>A0A7I8JLN7_SPIIN</name>
<dbReference type="EMBL" id="LR743601">
    <property type="protein sequence ID" value="CAA2631854.1"/>
    <property type="molecule type" value="Genomic_DNA"/>
</dbReference>
<accession>A0A7I8JLN7</accession>